<dbReference type="InterPro" id="IPR008457">
    <property type="entry name" value="Cu-R_CopD_dom"/>
</dbReference>
<evidence type="ECO:0000256" key="1">
    <source>
        <dbReference type="ARBA" id="ARBA00004651"/>
    </source>
</evidence>
<evidence type="ECO:0000256" key="3">
    <source>
        <dbReference type="ARBA" id="ARBA00022692"/>
    </source>
</evidence>
<keyword evidence="5 6" id="KW-0472">Membrane</keyword>
<dbReference type="AlphaFoldDB" id="A0A192D5G7"/>
<evidence type="ECO:0000256" key="6">
    <source>
        <dbReference type="SAM" id="Phobius"/>
    </source>
</evidence>
<organism evidence="8 9">
    <name type="scientific">Erythrobacter neustonensis</name>
    <dbReference type="NCBI Taxonomy" id="1112"/>
    <lineage>
        <taxon>Bacteria</taxon>
        <taxon>Pseudomonadati</taxon>
        <taxon>Pseudomonadota</taxon>
        <taxon>Alphaproteobacteria</taxon>
        <taxon>Sphingomonadales</taxon>
        <taxon>Erythrobacteraceae</taxon>
        <taxon>Erythrobacter/Porphyrobacter group</taxon>
        <taxon>Erythrobacter</taxon>
    </lineage>
</organism>
<feature type="transmembrane region" description="Helical" evidence="6">
    <location>
        <begin position="156"/>
        <end position="176"/>
    </location>
</feature>
<name>A0A192D5G7_9SPHN</name>
<dbReference type="STRING" id="1112.A9D12_10245"/>
<dbReference type="RefSeq" id="WP_068351503.1">
    <property type="nucleotide sequence ID" value="NZ_CP016033.1"/>
</dbReference>
<feature type="transmembrane region" description="Helical" evidence="6">
    <location>
        <begin position="91"/>
        <end position="112"/>
    </location>
</feature>
<keyword evidence="3 6" id="KW-0812">Transmembrane</keyword>
<dbReference type="OrthoDB" id="6053803at2"/>
<evidence type="ECO:0000256" key="5">
    <source>
        <dbReference type="ARBA" id="ARBA00023136"/>
    </source>
</evidence>
<keyword evidence="2" id="KW-1003">Cell membrane</keyword>
<gene>
    <name evidence="8" type="ORF">A9D12_10245</name>
</gene>
<feature type="transmembrane region" description="Helical" evidence="6">
    <location>
        <begin position="283"/>
        <end position="303"/>
    </location>
</feature>
<dbReference type="Pfam" id="PF05425">
    <property type="entry name" value="CopD"/>
    <property type="match status" value="1"/>
</dbReference>
<feature type="domain" description="Copper resistance protein D" evidence="7">
    <location>
        <begin position="192"/>
        <end position="299"/>
    </location>
</feature>
<dbReference type="GO" id="GO:0006825">
    <property type="term" value="P:copper ion transport"/>
    <property type="evidence" value="ECO:0007669"/>
    <property type="project" value="InterPro"/>
</dbReference>
<reference evidence="8 9" key="1">
    <citation type="submission" date="2016-05" db="EMBL/GenBank/DDBJ databases">
        <title>Compelete Genome Sequence of Bacteriochlorophyll-Synthesizing Bacterium Porphyrobacter neustonensis DSM 9434.</title>
        <authorList>
            <person name="Shi X.-L."/>
            <person name="Wu Y.-H."/>
            <person name="Cheng H."/>
            <person name="Xu L."/>
            <person name="Zhang X.-Q."/>
            <person name="Wang C.-S."/>
            <person name="Xu X.-W."/>
        </authorList>
    </citation>
    <scope>NUCLEOTIDE SEQUENCE [LARGE SCALE GENOMIC DNA]</scope>
    <source>
        <strain evidence="8 9">DSM 9434</strain>
    </source>
</reference>
<keyword evidence="4 6" id="KW-1133">Transmembrane helix</keyword>
<dbReference type="EMBL" id="CP016033">
    <property type="protein sequence ID" value="ANK13261.1"/>
    <property type="molecule type" value="Genomic_DNA"/>
</dbReference>
<sequence length="308" mass="32246">MIEGFFETVLRVAQYALLLGLFGWSAFWLLGLRSVDGLRADRAPGLAVLAALVAPVVSAALMLMSIAAMMGVPVFDLDRAMVEAMIFGTDIGFAFIVRSGLLFAGLAAILALRNRRAAVVFAAGCYGSALVTLGWSGHAAATEGGLGLFHRLNNGIHLVSAGLWLGAIGWFLVLTIRCYKDPDVTQAHAVLRAMHAFAPKGISLVALVAVTGTVNSHLIFGLPNVAATLSTPYGILLAIKLALVAAMVAFGAHHARVSRSAATAVRLSNAYPAQTLGALQRTLIAEFLLGLFVISLVAVFGSMSPTMM</sequence>
<dbReference type="PANTHER" id="PTHR34820">
    <property type="entry name" value="INNER MEMBRANE PROTEIN YEBZ"/>
    <property type="match status" value="1"/>
</dbReference>
<evidence type="ECO:0000259" key="7">
    <source>
        <dbReference type="Pfam" id="PF05425"/>
    </source>
</evidence>
<comment type="subcellular location">
    <subcellularLocation>
        <location evidence="1">Cell membrane</location>
        <topology evidence="1">Multi-pass membrane protein</topology>
    </subcellularLocation>
</comment>
<feature type="transmembrane region" description="Helical" evidence="6">
    <location>
        <begin position="197"/>
        <end position="220"/>
    </location>
</feature>
<evidence type="ECO:0000256" key="2">
    <source>
        <dbReference type="ARBA" id="ARBA00022475"/>
    </source>
</evidence>
<feature type="transmembrane region" description="Helical" evidence="6">
    <location>
        <begin position="232"/>
        <end position="252"/>
    </location>
</feature>
<accession>A0A192D5G7</accession>
<protein>
    <recommendedName>
        <fullName evidence="7">Copper resistance protein D domain-containing protein</fullName>
    </recommendedName>
</protein>
<feature type="transmembrane region" description="Helical" evidence="6">
    <location>
        <begin position="12"/>
        <end position="32"/>
    </location>
</feature>
<evidence type="ECO:0000256" key="4">
    <source>
        <dbReference type="ARBA" id="ARBA00022989"/>
    </source>
</evidence>
<keyword evidence="9" id="KW-1185">Reference proteome</keyword>
<dbReference type="GO" id="GO:0005886">
    <property type="term" value="C:plasma membrane"/>
    <property type="evidence" value="ECO:0007669"/>
    <property type="project" value="UniProtKB-SubCell"/>
</dbReference>
<evidence type="ECO:0000313" key="9">
    <source>
        <dbReference type="Proteomes" id="UP000078263"/>
    </source>
</evidence>
<dbReference type="InterPro" id="IPR032694">
    <property type="entry name" value="CopC/D"/>
</dbReference>
<feature type="transmembrane region" description="Helical" evidence="6">
    <location>
        <begin position="119"/>
        <end position="136"/>
    </location>
</feature>
<dbReference type="KEGG" id="pns:A9D12_10245"/>
<proteinExistence type="predicted"/>
<dbReference type="PANTHER" id="PTHR34820:SF4">
    <property type="entry name" value="INNER MEMBRANE PROTEIN YEBZ"/>
    <property type="match status" value="1"/>
</dbReference>
<feature type="transmembrane region" description="Helical" evidence="6">
    <location>
        <begin position="44"/>
        <end position="71"/>
    </location>
</feature>
<dbReference type="Proteomes" id="UP000078263">
    <property type="component" value="Chromosome"/>
</dbReference>
<evidence type="ECO:0000313" key="8">
    <source>
        <dbReference type="EMBL" id="ANK13261.1"/>
    </source>
</evidence>